<protein>
    <submittedName>
        <fullName evidence="5">NUDIX protein</fullName>
    </submittedName>
</protein>
<dbReference type="InterPro" id="IPR051325">
    <property type="entry name" value="Nudix_hydrolase_domain"/>
</dbReference>
<reference evidence="6" key="1">
    <citation type="submission" date="2013-02" db="EMBL/GenBank/DDBJ databases">
        <title>The complete genome sequence of Corynebacterium casei LMG S-19264 (=DSM 44701).</title>
        <authorList>
            <person name="Ruckert C."/>
            <person name="Albersmeier A."/>
            <person name="Kalinowski J."/>
        </authorList>
    </citation>
    <scope>NUCLEOTIDE SEQUENCE [LARGE SCALE GENOMIC DNA]</scope>
    <source>
        <strain evidence="6">LMG S-19264</strain>
    </source>
</reference>
<dbReference type="Proteomes" id="UP000019226">
    <property type="component" value="Chromosome"/>
</dbReference>
<dbReference type="InterPro" id="IPR015797">
    <property type="entry name" value="NUDIX_hydrolase-like_dom_sf"/>
</dbReference>
<keyword evidence="6" id="KW-1185">Reference proteome</keyword>
<dbReference type="PROSITE" id="PS00893">
    <property type="entry name" value="NUDIX_BOX"/>
    <property type="match status" value="1"/>
</dbReference>
<organism evidence="5 6">
    <name type="scientific">Corynebacterium casei LMG S-19264</name>
    <dbReference type="NCBI Taxonomy" id="1285583"/>
    <lineage>
        <taxon>Bacteria</taxon>
        <taxon>Bacillati</taxon>
        <taxon>Actinomycetota</taxon>
        <taxon>Actinomycetes</taxon>
        <taxon>Mycobacteriales</taxon>
        <taxon>Corynebacteriaceae</taxon>
        <taxon>Corynebacterium</taxon>
    </lineage>
</organism>
<dbReference type="PANTHER" id="PTHR21340:SF0">
    <property type="entry name" value="BIS(5'-NUCLEOSYL)-TETRAPHOSPHATASE [ASYMMETRICAL]"/>
    <property type="match status" value="1"/>
</dbReference>
<dbReference type="SUPFAM" id="SSF55811">
    <property type="entry name" value="Nudix"/>
    <property type="match status" value="1"/>
</dbReference>
<sequence length="333" mass="37153">MAKTPKVKDMHETDKDIQCDTFISGRLQQVPVDPNAEFERTTLAAGAILWRGNPAAPEVALIHRPHYDDWSLPKGKVDPGESLPATVARELWEETGYHVKLGKLVGKVTYPVQGRTKVVYYWLAQVMSGEFTANEEADELVWMPIAEARERVTYKLDEDVLDKALKRLQLMPETMVLYVRHARAHDRKTWSGDDNLRPLDKKGRRQAEMLIAELSPYQPTAIYSAAPDRCLQTAAPLADELNLPVHVDALLGDDAWLDQPIKARLAFDAIVARGGTPVVVSQGLTIPSVIEQLAPKFMDTDDLKVKKASVWVLSFHDGELTGADYLASPLPVR</sequence>
<dbReference type="Gene3D" id="3.40.50.1240">
    <property type="entry name" value="Phosphoglycerate mutase-like"/>
    <property type="match status" value="1"/>
</dbReference>
<name>A0ABM5PQH0_9CORY</name>
<proteinExistence type="inferred from homology"/>
<feature type="domain" description="Nudix hydrolase" evidence="4">
    <location>
        <begin position="40"/>
        <end position="165"/>
    </location>
</feature>
<dbReference type="SUPFAM" id="SSF53254">
    <property type="entry name" value="Phosphoglycerate mutase-like"/>
    <property type="match status" value="1"/>
</dbReference>
<evidence type="ECO:0000313" key="6">
    <source>
        <dbReference type="Proteomes" id="UP000019226"/>
    </source>
</evidence>
<keyword evidence="2 3" id="KW-0378">Hydrolase</keyword>
<dbReference type="PRINTS" id="PR00502">
    <property type="entry name" value="NUDIXFAMILY"/>
</dbReference>
<dbReference type="InterPro" id="IPR020476">
    <property type="entry name" value="Nudix_hydrolase"/>
</dbReference>
<comment type="similarity">
    <text evidence="1 3">Belongs to the Nudix hydrolase family.</text>
</comment>
<evidence type="ECO:0000256" key="1">
    <source>
        <dbReference type="ARBA" id="ARBA00005582"/>
    </source>
</evidence>
<dbReference type="InterPro" id="IPR020084">
    <property type="entry name" value="NUDIX_hydrolase_CS"/>
</dbReference>
<dbReference type="Pfam" id="PF00300">
    <property type="entry name" value="His_Phos_1"/>
    <property type="match status" value="1"/>
</dbReference>
<dbReference type="InterPro" id="IPR029033">
    <property type="entry name" value="His_PPase_superfam"/>
</dbReference>
<evidence type="ECO:0000256" key="2">
    <source>
        <dbReference type="ARBA" id="ARBA00022801"/>
    </source>
</evidence>
<dbReference type="PROSITE" id="PS51462">
    <property type="entry name" value="NUDIX"/>
    <property type="match status" value="1"/>
</dbReference>
<evidence type="ECO:0000256" key="3">
    <source>
        <dbReference type="RuleBase" id="RU003476"/>
    </source>
</evidence>
<dbReference type="CDD" id="cd07067">
    <property type="entry name" value="HP_PGM_like"/>
    <property type="match status" value="1"/>
</dbReference>
<dbReference type="CDD" id="cd03673">
    <property type="entry name" value="NUDIX_Ap6A_hydrolase"/>
    <property type="match status" value="1"/>
</dbReference>
<dbReference type="SMART" id="SM00855">
    <property type="entry name" value="PGAM"/>
    <property type="match status" value="1"/>
</dbReference>
<evidence type="ECO:0000259" key="4">
    <source>
        <dbReference type="PROSITE" id="PS51462"/>
    </source>
</evidence>
<dbReference type="Pfam" id="PF00293">
    <property type="entry name" value="NUDIX"/>
    <property type="match status" value="1"/>
</dbReference>
<dbReference type="PANTHER" id="PTHR21340">
    <property type="entry name" value="DIADENOSINE 5,5-P1,P4-TETRAPHOSPHATE PYROPHOSPHOHYDROLASE MUTT"/>
    <property type="match status" value="1"/>
</dbReference>
<accession>A0ABM5PQH0</accession>
<dbReference type="EMBL" id="CP004350">
    <property type="protein sequence ID" value="AHI20176.1"/>
    <property type="molecule type" value="Genomic_DNA"/>
</dbReference>
<gene>
    <name evidence="5" type="ORF">CCASEI_08045</name>
</gene>
<dbReference type="Gene3D" id="3.90.79.10">
    <property type="entry name" value="Nucleoside Triphosphate Pyrophosphohydrolase"/>
    <property type="match status" value="1"/>
</dbReference>
<evidence type="ECO:0000313" key="5">
    <source>
        <dbReference type="EMBL" id="AHI20176.1"/>
    </source>
</evidence>
<dbReference type="InterPro" id="IPR013078">
    <property type="entry name" value="His_Pase_superF_clade-1"/>
</dbReference>
<dbReference type="InterPro" id="IPR000086">
    <property type="entry name" value="NUDIX_hydrolase_dom"/>
</dbReference>